<evidence type="ECO:0000256" key="1">
    <source>
        <dbReference type="SAM" id="MobiDB-lite"/>
    </source>
</evidence>
<dbReference type="InterPro" id="IPR013783">
    <property type="entry name" value="Ig-like_fold"/>
</dbReference>
<proteinExistence type="predicted"/>
<feature type="region of interest" description="Disordered" evidence="1">
    <location>
        <begin position="200"/>
        <end position="222"/>
    </location>
</feature>
<dbReference type="Gene3D" id="2.60.120.260">
    <property type="entry name" value="Galactose-binding domain-like"/>
    <property type="match status" value="1"/>
</dbReference>
<name>A0ABX2ZCT9_PAEPO</name>
<dbReference type="Proteomes" id="UP000094974">
    <property type="component" value="Unassembled WGS sequence"/>
</dbReference>
<dbReference type="PROSITE" id="PS50853">
    <property type="entry name" value="FN3"/>
    <property type="match status" value="1"/>
</dbReference>
<feature type="domain" description="Fibronectin type-III" evidence="2">
    <location>
        <begin position="123"/>
        <end position="211"/>
    </location>
</feature>
<dbReference type="Pfam" id="PF00041">
    <property type="entry name" value="fn3"/>
    <property type="match status" value="1"/>
</dbReference>
<dbReference type="InterPro" id="IPR003961">
    <property type="entry name" value="FN3_dom"/>
</dbReference>
<dbReference type="CDD" id="cd00063">
    <property type="entry name" value="FN3"/>
    <property type="match status" value="1"/>
</dbReference>
<evidence type="ECO:0000313" key="3">
    <source>
        <dbReference type="EMBL" id="ODA09272.1"/>
    </source>
</evidence>
<reference evidence="4" key="1">
    <citation type="submission" date="2016-05" db="EMBL/GenBank/DDBJ databases">
        <title>Whole genome shotgun sequencing of cultured foodborne pathogen.</title>
        <authorList>
            <person name="Zheng J."/>
            <person name="Timme R."/>
            <person name="Allard M."/>
            <person name="Strain E."/>
            <person name="Luo Y."/>
            <person name="Brown E."/>
        </authorList>
    </citation>
    <scope>NUCLEOTIDE SEQUENCE [LARGE SCALE GENOMIC DNA]</scope>
    <source>
        <strain evidence="4">CFSAN034343</strain>
    </source>
</reference>
<keyword evidence="4" id="KW-1185">Reference proteome</keyword>
<evidence type="ECO:0000313" key="4">
    <source>
        <dbReference type="Proteomes" id="UP000094974"/>
    </source>
</evidence>
<sequence length="299" mass="32994">MRENGVFAFVPSDEPDQAYKGGYYYSKDKGATILFAFTGEKLRVLAPVWTLQSNNIEVNIDGVKITNYSAYGSPVKHRVILFEKLNLDKGKHIVKLTNNQAGKEFEVDAIDIAEDGELLPINAPFNLDASAGDSKVSLKWDQIENAESYTIKYGTESGQYTETVTATKDAYGNFVIPGLTNGTKYYFVVSAKVNGVDSEYSNEASATPQGGGGQTDPEQPTGNRAILVVTMTTGLEKEFELSMKEVNDFIAWYESKQAGSGSASYAINKHDNNKGPFSSRKDYMLYDRILTFEVSEYSK</sequence>
<dbReference type="EMBL" id="LYND01000123">
    <property type="protein sequence ID" value="ODA09272.1"/>
    <property type="molecule type" value="Genomic_DNA"/>
</dbReference>
<accession>A0ABX2ZCT9</accession>
<dbReference type="Gene3D" id="2.60.40.10">
    <property type="entry name" value="Immunoglobulins"/>
    <property type="match status" value="1"/>
</dbReference>
<organism evidence="3 4">
    <name type="scientific">Paenibacillus polymyxa</name>
    <name type="common">Bacillus polymyxa</name>
    <dbReference type="NCBI Taxonomy" id="1406"/>
    <lineage>
        <taxon>Bacteria</taxon>
        <taxon>Bacillati</taxon>
        <taxon>Bacillota</taxon>
        <taxon>Bacilli</taxon>
        <taxon>Bacillales</taxon>
        <taxon>Paenibacillaceae</taxon>
        <taxon>Paenibacillus</taxon>
    </lineage>
</organism>
<protein>
    <recommendedName>
        <fullName evidence="2">Fibronectin type-III domain-containing protein</fullName>
    </recommendedName>
</protein>
<comment type="caution">
    <text evidence="3">The sequence shown here is derived from an EMBL/GenBank/DDBJ whole genome shotgun (WGS) entry which is preliminary data.</text>
</comment>
<evidence type="ECO:0000259" key="2">
    <source>
        <dbReference type="PROSITE" id="PS50853"/>
    </source>
</evidence>
<gene>
    <name evidence="3" type="ORF">A7312_26795</name>
</gene>
<dbReference type="SUPFAM" id="SSF49265">
    <property type="entry name" value="Fibronectin type III"/>
    <property type="match status" value="1"/>
</dbReference>
<dbReference type="InterPro" id="IPR036116">
    <property type="entry name" value="FN3_sf"/>
</dbReference>